<accession>A0AAE9E5M1</accession>
<dbReference type="PANTHER" id="PTHR14918:SF3">
    <property type="entry name" value="KICSTOR COMPLEX PROTEIN SZT2"/>
    <property type="match status" value="1"/>
</dbReference>
<keyword evidence="3" id="KW-1185">Reference proteome</keyword>
<feature type="compositionally biased region" description="Low complexity" evidence="1">
    <location>
        <begin position="3453"/>
        <end position="3467"/>
    </location>
</feature>
<feature type="region of interest" description="Disordered" evidence="1">
    <location>
        <begin position="2721"/>
        <end position="2786"/>
    </location>
</feature>
<feature type="region of interest" description="Disordered" evidence="1">
    <location>
        <begin position="3370"/>
        <end position="3470"/>
    </location>
</feature>
<evidence type="ECO:0000256" key="1">
    <source>
        <dbReference type="SAM" id="MobiDB-lite"/>
    </source>
</evidence>
<feature type="region of interest" description="Disordered" evidence="1">
    <location>
        <begin position="1741"/>
        <end position="1810"/>
    </location>
</feature>
<feature type="region of interest" description="Disordered" evidence="1">
    <location>
        <begin position="339"/>
        <end position="394"/>
    </location>
</feature>
<feature type="region of interest" description="Disordered" evidence="1">
    <location>
        <begin position="1921"/>
        <end position="1959"/>
    </location>
</feature>
<feature type="compositionally biased region" description="Acidic residues" evidence="1">
    <location>
        <begin position="1929"/>
        <end position="1941"/>
    </location>
</feature>
<gene>
    <name evidence="2" type="ORF">L5515_013143</name>
</gene>
<evidence type="ECO:0000313" key="3">
    <source>
        <dbReference type="Proteomes" id="UP000829354"/>
    </source>
</evidence>
<dbReference type="EMBL" id="CP092621">
    <property type="protein sequence ID" value="UMM15908.1"/>
    <property type="molecule type" value="Genomic_DNA"/>
</dbReference>
<name>A0AAE9E5M1_CAEBR</name>
<feature type="compositionally biased region" description="Polar residues" evidence="1">
    <location>
        <begin position="2745"/>
        <end position="2756"/>
    </location>
</feature>
<feature type="region of interest" description="Disordered" evidence="1">
    <location>
        <begin position="3487"/>
        <end position="3523"/>
    </location>
</feature>
<feature type="compositionally biased region" description="Basic residues" evidence="1">
    <location>
        <begin position="1690"/>
        <end position="1706"/>
    </location>
</feature>
<feature type="compositionally biased region" description="Basic and acidic residues" evidence="1">
    <location>
        <begin position="88"/>
        <end position="110"/>
    </location>
</feature>
<feature type="compositionally biased region" description="Basic and acidic residues" evidence="1">
    <location>
        <begin position="3491"/>
        <end position="3504"/>
    </location>
</feature>
<proteinExistence type="predicted"/>
<feature type="compositionally biased region" description="Basic and acidic residues" evidence="1">
    <location>
        <begin position="1791"/>
        <end position="1810"/>
    </location>
</feature>
<evidence type="ECO:0000313" key="2">
    <source>
        <dbReference type="EMBL" id="UMM15908.1"/>
    </source>
</evidence>
<feature type="compositionally biased region" description="Acidic residues" evidence="1">
    <location>
        <begin position="3374"/>
        <end position="3400"/>
    </location>
</feature>
<feature type="compositionally biased region" description="Basic and acidic residues" evidence="1">
    <location>
        <begin position="127"/>
        <end position="136"/>
    </location>
</feature>
<dbReference type="PANTHER" id="PTHR14918">
    <property type="entry name" value="KICSTOR COMPLEX PROTEIN SZT2"/>
    <property type="match status" value="1"/>
</dbReference>
<dbReference type="InterPro" id="IPR033228">
    <property type="entry name" value="SZT2"/>
</dbReference>
<feature type="compositionally biased region" description="Basic and acidic residues" evidence="1">
    <location>
        <begin position="344"/>
        <end position="356"/>
    </location>
</feature>
<dbReference type="Proteomes" id="UP000829354">
    <property type="component" value="Chromosome II"/>
</dbReference>
<feature type="compositionally biased region" description="Basic residues" evidence="1">
    <location>
        <begin position="2760"/>
        <end position="2770"/>
    </location>
</feature>
<feature type="compositionally biased region" description="Low complexity" evidence="1">
    <location>
        <begin position="1767"/>
        <end position="1777"/>
    </location>
</feature>
<feature type="region of interest" description="Disordered" evidence="1">
    <location>
        <begin position="1678"/>
        <end position="1714"/>
    </location>
</feature>
<feature type="compositionally biased region" description="Acidic residues" evidence="1">
    <location>
        <begin position="111"/>
        <end position="125"/>
    </location>
</feature>
<protein>
    <submittedName>
        <fullName evidence="2">Uncharacterized protein</fullName>
    </submittedName>
</protein>
<sequence length="3868" mass="443448">MENASIGSENEPPKKLAKMRREAAEVFLYMHRIFRASRNLRAHWYIDHLGKTVKIEKVPEPTSSGSCKKTSSENLEDLLESDFRAENAENAENSRDFRDFECPKPPKPEDLDSEDSENSEDEQSEFYDQKSSKSSDFRSSTAPKRLELSGSSKSTSSDGKKRKTGDEYGQEMTVVGIVPTGSDGTEILDDEEEFLVTVNTKCTYISRYYRIVFVLDLSPSVVVADDESNCCLVDRVIPSLRNSLRSSVKPFTIPGTRNVFRPQVFSSVCLFTPFMKFEETFTLCQGVFVTESNVDQVIESVETKFVEIYKHLFTFSRPILELWGKLKRRHKHNKFDSLCENESDERTRRDAVKQNPDEPALTESPGPAEKEAERDPNCSALNHGDGGDEDPPGMSIMDMKRGIWTATERKEDTKQLSFASDKSYVAPDWSLIFMLRMGLLQIQMLPENTQSNLVIISDSVCGMPDEEALQNVLTQLRSFTVAFSFIQLQKKACTEPVFGHVGSSSLFYFMTMATFGTYLPRQKTQIPEHAIHLTRSDNGQLQIRRSTEHDDIIDESAENINQFHRALICWSFQNGLNDNDYLLDTFAQINSDFLELQQSHVDRHRRFVADYQATLNRMMYVRLREGFTLKSTVFVKNNTQVILTLRLAFRPLVFIDYIITSAWPVNKNVHQAVNVELVLEGPYNELKDLLTESNYLNPVRMNLIKSVIDGIIDADRLLLHIHSFDTKIAYFTIPPGVTKEYALFMQGDSSRQLLPQLCIVKPDGVKTRGFVNFWKKMLEVDDGNWQKWVHTQTERCLLNLIHVPFEMFTTERILNFDTRYPLNAVLYSVKVRSTFCLVENQTYVTLVYATEKSKKPAYFFIRKVICRGPVAIVKTAFLGGVTSIERRRAVDAQRQRLINVTYGTILNEEDLRKEAVRYRYEANAAKLYMDPQKIYEKRFDPACTVFRRPIERMVVRYTHVPADLTTIVRAEEKTDDPEEIMLLTLHNTLTKTLACRRSVILLNSFQVGGAYIVRLLADFCQNVLMHKRMHQEGYRPAWTHNNAVSLLRQVYDSSGASLEQFIMFPAITIQPADDGTPILKRISRYEQKMMDKKNNKKDWYREVITKNSMPLAKANETLAIVCEMWNEPEGGNPDDQLANMSSQQRLHEDLRFISVLFTLDIIIRHSGHCNESENAPLATDGVIPSALNPSNTPNRVFPYEDRCRVTSVFELTGMPRRTLKMQDDAERKKKLYQKSRKRTERLKSTEQLEKEYDAEQAAITDVPKPPIPGTLPIRYIRKSTDGEDEMLAELDEPFPYLDSLKSPRRPLPTVTDIHADAVSNFVTVYSNLFSMTNLIYHAQRRYFPLPHFVLGVESTDRPRCNGLQLNALHCQLSEVSDLTWILDQTEQSIVFADLCKTIPDAEKPPPSRLRVYVKALTARMIAMIFVPVSESFDRQSEVIPMFIATCHETQIAHCYALNGFDEWGVVNLPMSDVPERWDSGARFGWTPNNRNVFPDEATTFKSFCDHFDNELLPRIRMRAMYEAAQEDIPLNEDRLMDLSQDVDFIEVEVSAIPLALKRVCRHLDLPDEPKIDKSSRKIPEIVVGNLTKPGEGPTEGKVEKSISFAPEITNLEPENLSEPVEKAPEPSILAENGLEKSENPPEICCKGSNIAYMFDKMLSKNFKKVNGTQNVFYLRPESLLPKDKENQKTSNRKKTPTTTTRRKRYPTRGSSGMMYVDAAESMASFSELGDFSEELDLTQTTATTPAPTSINGASTTPAAAEDPTIPPTSSSSSSSDTSSDDDDEPPSRSSRRQDIHDDSEADESASRLRAESNVAGEVYEEYTGTNQPLFIQFNCSVNFNGRFNSFPICFLPTCVHQLLAMVDDPPTAPEDIADVEIVLELIVLTTQNLRPAIDINEVNYRLARMSKSRVRNPYEFERHRRESYKKEQEEEDEVIEDDDEGVGGFRKDSGGDTSLYDLPTPERKAMTELVRNLEVILELEKILMESRNEKVSVGRLERVKRYIESACTTSGKMGHAEIRHKPFLLVNNSKSKTKRFLHAMENREVGYCRMQKVKVRRLETPDDETHCVSHLPKLQMTVSHLLYELDTAMFYCKSINDNALFLETMSEKRELDPDCAAHIPSDDGSDFWIILTVDPHIHSIDVHFCQRYDGQHTDILDELWSGIRQELRTLNQESLLDMMYVQRRADKLLIAESRKIAAFEVEKSDSGIRTLTKKQQLKQAAANGGLVHEDLYYYFPERYFGCKLQREIWLEVPERVRNQSMHTYKNPLQTAFERIKAPLIQYAVHNRSDLFVYKDPETKQIFYFHLHMDADSYQLAIKGAEKKLRSKHLAAIQKSLETSICMTIFGIQEPSEDVVGVFLNALQDKLDGQLLGEIMKGYTQNMEQALSISEVQFLQPHGPPDIRQFFSIPFIFEDYLSSLLFYIGQHIEALPSVSPAKVKENDIFYNGAAFNRAPVVPVWPAIRTRSFRHRLEPIAQLNLVQPTVQFSEKVERIEAVEEKVDQKVETPPQRIAIVPLNGPIPILQTQESEIEQAIEAVPELTPTPIPPPPEPETPPLDPAHIFRAETPFVGPVPADYLLNSFFVYHILPARGIVDTGIALIEFRICRPDGSLMTRFDQPAMNEQSHTLLVPNVPEDKATVYRDIIKSHVSHSPKPEKSICGHLEMIVWTKGDVVNDVFERMMYELIEQSMFDVITEFGYLNTTIVEEGALTGHVALTNRSSDAFLPGQETPEHHQQQQQPVRHLTKQGSASSVTASVDTRHTHHHPHHHHTAIPSHSGEMRRSLVHGPGSLDIPLTQHFPNLPPAPRTPAFRMPQIARELEQGFHQQDSVFRRQDYMNRKNAYSIIKWLDHVASRQSETSSVIKQRIRFEFQHASLPALFEIRNRLEVSLGTLLESEIRERVYLCGLKMPGAMQHDSTNESVTVSNLSIFGATPHEGRFEVLTTDPFHAMTEDTGVDESQSQEEYILVSCIRNVFDGFGENDIRTKSQVDSMRQLFRNHLHGKYSPLVQTNIYAPRQRLMMAYLKGDFMTVYFYNYHSNIHRDAVDTMKRIVGFHNAKSRLLREIGLHKMGITHLSPFHTEPLNEYDYEVLIWTDPMSLISKEFPSEHKPPPAFMKEPQCSNIFFRMYRQPDLQTTMGRSKTLFKSECVKTMHYEQLLRWRAGLKTKLDFIQKVTRAHMEMLKRIPEINECDLLMFLRPPKVAKKLGPPPTHTSSTSSVRHRHCLDDDHHTVSEDNYSITERTSKRASILGESVKSQAIAESEIFKGKGEFLRKTEIKLGLAAEKFHEIRTPFFLRSDWNRDAPRRAGELFDEVVRESDIRSLLEEPLKEFLEISQVQKTKSTKLLMKKRKYSEKSVDVIVSDVVVKNEKRQIGEEEDEDVYDDDWSEVDSELEENLEETMEATTSSRMDSESRNRISRASVGEEDFQRTYGKVRRSWKTNPPGSPTPLDSRHNSFSSSNSTSRPSDPGAIEKMFSSTINAVSKLTRRLSRRTVEKEPSIERPEDLTLTPDSAPSPEPTDTEECSMEPAISPIMFKHAEEFSRYFCRKYGFIQFQVENRNRRSKSLNRYTTSTTNFQDLPYLVFYKALDGGVIFADLRYEIPEFVVSFYMYERAKSSSADYYMVDRMEALYWKESEELHTAANQLKDSVCFMTFNFDYHLRAVCTYIDGRAAKKKCLFGTTMNAFHTIERLLDFYQHDLILSKNLVAIKYLYMTKEQNDAILARAEDDLGMVLIKQESDPVTRTRYAGTPIEDAMCRVTETTLYKSKLPVTIIEMTGLLSAYPTISGRQCSRVVPSIKLRVHMDDVGDGDLWPPSEDREFVEEFEGRQRRRLLENMSKYGTELVPTPWEDSCVRRTVKEMMKERKKTSL</sequence>
<organism evidence="2 3">
    <name type="scientific">Caenorhabditis briggsae</name>
    <dbReference type="NCBI Taxonomy" id="6238"/>
    <lineage>
        <taxon>Eukaryota</taxon>
        <taxon>Metazoa</taxon>
        <taxon>Ecdysozoa</taxon>
        <taxon>Nematoda</taxon>
        <taxon>Chromadorea</taxon>
        <taxon>Rhabditida</taxon>
        <taxon>Rhabditina</taxon>
        <taxon>Rhabditomorpha</taxon>
        <taxon>Rhabditoidea</taxon>
        <taxon>Rhabditidae</taxon>
        <taxon>Peloderinae</taxon>
        <taxon>Caenorhabditis</taxon>
    </lineage>
</organism>
<dbReference type="GO" id="GO:0005777">
    <property type="term" value="C:peroxisome"/>
    <property type="evidence" value="ECO:0007669"/>
    <property type="project" value="InterPro"/>
</dbReference>
<reference evidence="2 3" key="1">
    <citation type="submission" date="2022-04" db="EMBL/GenBank/DDBJ databases">
        <title>Chromosome-level reference genomes for two strains of Caenorhabditis briggsae: an improved platform for comparative genomics.</title>
        <authorList>
            <person name="Stevens L."/>
            <person name="Andersen E."/>
        </authorList>
    </citation>
    <scope>NUCLEOTIDE SEQUENCE [LARGE SCALE GENOMIC DNA]</scope>
    <source>
        <strain evidence="2">VX34</strain>
        <tissue evidence="2">Whole-organism</tissue>
    </source>
</reference>
<feature type="region of interest" description="Disordered" evidence="1">
    <location>
        <begin position="88"/>
        <end position="170"/>
    </location>
</feature>